<dbReference type="Gene3D" id="1.20.1440.50">
    <property type="entry name" value="Ta0600-like"/>
    <property type="match status" value="1"/>
</dbReference>
<dbReference type="PATRIC" id="fig|942150.3.peg.2152"/>
<dbReference type="EMBL" id="JQCL01000040">
    <property type="protein sequence ID" value="KRO12524.1"/>
    <property type="molecule type" value="Genomic_DNA"/>
</dbReference>
<dbReference type="AlphaFoldDB" id="A0A0R2MJK6"/>
<evidence type="ECO:0000256" key="1">
    <source>
        <dbReference type="ARBA" id="ARBA00023025"/>
    </source>
</evidence>
<dbReference type="SUPFAM" id="SSF109797">
    <property type="entry name" value="Bacteriocin immunity protein-like"/>
    <property type="match status" value="1"/>
</dbReference>
<dbReference type="GO" id="GO:0030153">
    <property type="term" value="P:bacteriocin immunity"/>
    <property type="evidence" value="ECO:0007669"/>
    <property type="project" value="UniProtKB-KW"/>
</dbReference>
<dbReference type="Pfam" id="PF08951">
    <property type="entry name" value="EntA_Immun"/>
    <property type="match status" value="1"/>
</dbReference>
<sequence>MGGITMDDEKLNAFISQLSKLYEDADVKKNPALHRVLLDTASRLNRDEEFGKVVSDLSHAISQRYVAHHDVPVVLIKFYNQIQKDVQAGKYDDTNIRNYFIGTGLISLSISFGGFSL</sequence>
<comment type="caution">
    <text evidence="2">The sequence shown here is derived from an EMBL/GenBank/DDBJ whole genome shotgun (WGS) entry which is preliminary data.</text>
</comment>
<dbReference type="STRING" id="942150.IV64_GL002066"/>
<keyword evidence="1" id="KW-0079">Bacteriocin immunity</keyword>
<protein>
    <recommendedName>
        <fullName evidence="4">Bacteriocin immunity protein</fullName>
    </recommendedName>
</protein>
<evidence type="ECO:0000313" key="3">
    <source>
        <dbReference type="Proteomes" id="UP000051783"/>
    </source>
</evidence>
<keyword evidence="3" id="KW-1185">Reference proteome</keyword>
<gene>
    <name evidence="2" type="ORF">IV64_GL002066</name>
</gene>
<reference evidence="2 3" key="1">
    <citation type="journal article" date="2015" name="Genome Announc.">
        <title>Expanding the biotechnology potential of lactobacilli through comparative genomics of 213 strains and associated genera.</title>
        <authorList>
            <person name="Sun Z."/>
            <person name="Harris H.M."/>
            <person name="McCann A."/>
            <person name="Guo C."/>
            <person name="Argimon S."/>
            <person name="Zhang W."/>
            <person name="Yang X."/>
            <person name="Jeffery I.B."/>
            <person name="Cooney J.C."/>
            <person name="Kagawa T.F."/>
            <person name="Liu W."/>
            <person name="Song Y."/>
            <person name="Salvetti E."/>
            <person name="Wrobel A."/>
            <person name="Rasinkangas P."/>
            <person name="Parkhill J."/>
            <person name="Rea M.C."/>
            <person name="O'Sullivan O."/>
            <person name="Ritari J."/>
            <person name="Douillard F.P."/>
            <person name="Paul Ross R."/>
            <person name="Yang R."/>
            <person name="Briner A.E."/>
            <person name="Felis G.E."/>
            <person name="de Vos W.M."/>
            <person name="Barrangou R."/>
            <person name="Klaenhammer T.R."/>
            <person name="Caufield P.W."/>
            <person name="Cui Y."/>
            <person name="Zhang H."/>
            <person name="O'Toole P.W."/>
        </authorList>
    </citation>
    <scope>NUCLEOTIDE SEQUENCE [LARGE SCALE GENOMIC DNA]</scope>
    <source>
        <strain evidence="2 3">LMG 26013</strain>
    </source>
</reference>
<proteinExistence type="predicted"/>
<evidence type="ECO:0008006" key="4">
    <source>
        <dbReference type="Google" id="ProtNLM"/>
    </source>
</evidence>
<name>A0A0R2MJK6_9LACO</name>
<dbReference type="InterPro" id="IPR023130">
    <property type="entry name" value="Ta0600-like_sf"/>
</dbReference>
<dbReference type="InterPro" id="IPR015046">
    <property type="entry name" value="LciA_Immunity-like"/>
</dbReference>
<organism evidence="2 3">
    <name type="scientific">Lactiplantibacillus xiangfangensis</name>
    <dbReference type="NCBI Taxonomy" id="942150"/>
    <lineage>
        <taxon>Bacteria</taxon>
        <taxon>Bacillati</taxon>
        <taxon>Bacillota</taxon>
        <taxon>Bacilli</taxon>
        <taxon>Lactobacillales</taxon>
        <taxon>Lactobacillaceae</taxon>
        <taxon>Lactiplantibacillus</taxon>
    </lineage>
</organism>
<evidence type="ECO:0000313" key="2">
    <source>
        <dbReference type="EMBL" id="KRO12524.1"/>
    </source>
</evidence>
<accession>A0A0R2MJK6</accession>
<dbReference type="OrthoDB" id="2295354at2"/>
<dbReference type="Proteomes" id="UP000051783">
    <property type="component" value="Unassembled WGS sequence"/>
</dbReference>